<gene>
    <name evidence="8" type="ORF">Cop2CBH44_28980</name>
</gene>
<dbReference type="Gene3D" id="2.60.120.260">
    <property type="entry name" value="Galactose-binding domain-like"/>
    <property type="match status" value="2"/>
</dbReference>
<dbReference type="InterPro" id="IPR012341">
    <property type="entry name" value="6hp_glycosidase-like_sf"/>
</dbReference>
<dbReference type="GO" id="GO:0005975">
    <property type="term" value="P:carbohydrate metabolic process"/>
    <property type="evidence" value="ECO:0007669"/>
    <property type="project" value="InterPro"/>
</dbReference>
<dbReference type="InterPro" id="IPR035398">
    <property type="entry name" value="Bac_rhamnosid_C"/>
</dbReference>
<dbReference type="Proteomes" id="UP000594042">
    <property type="component" value="Chromosome"/>
</dbReference>
<evidence type="ECO:0000256" key="2">
    <source>
        <dbReference type="ARBA" id="ARBA00012652"/>
    </source>
</evidence>
<dbReference type="EMBL" id="AP023322">
    <property type="protein sequence ID" value="BCI64545.1"/>
    <property type="molecule type" value="Genomic_DNA"/>
</dbReference>
<dbReference type="Pfam" id="PF17390">
    <property type="entry name" value="Bac_rhamnosid_C"/>
    <property type="match status" value="1"/>
</dbReference>
<dbReference type="InterPro" id="IPR013783">
    <property type="entry name" value="Ig-like_fold"/>
</dbReference>
<sequence length="904" mass="103907">MKNIVKYVCIISFLLLSTAEIYANNKLPIKPINLKTEYLINPIGIDVITPRLSWEINDERMGALQNAYRILISKDSIALTRNRSLIWDSGKVLSSQTSNIQPDIKCEPMTRYYWKVIFWDKNKKKSANSEIAYWETGIGGKWQGKWISDGKGKEYFPAPLFRKEVTFHEKIARATAYICGLGYYELYINGDKIGNHILDPGFTRFDKKTLYVTYDLTQELKQGKNAFGVILGNGWYNIQSHATWNFHNAVWRNRPTFILNIRVEYESGKTDWIVSDESWKTSTGAIRFNNLYSGEYYDAGMEPDGWNRTGFDDKKWNQAKPVECPSENIIAQSIPPIRIKEEIKAVSYKRLGPNHYVYDLGRNIAGVCRFTAQGEKKTKIRIKHGEKLYPDGTVDISNIDYFFYPEHLSEDFQTDIYIMDGKGQETYIPKFTYHGFQYVEVIADKPITLDINSITGLLVHTDLTSVGTFNCSNELLNKIYEATRNAYISNIHSIPTDCPTREKNGWTADAHTAMEFALFNFDGYSFYEKWIRDFYDVQKKTGELPDIVPTADWGYPGGNPAWDAAFFIIPNEMYMYYGNPAMLKEPYEYYKKYLDFIGKKANNYLLDFRLWDWCTYKASTPVELTSSMFYYTMTKLMAKSAKLNGKISDIQKYEDLAKKIRKAINDKFYNSTTGIYANGTQTAQSYALYSGIVPEGQESKVARVLADSIQANGNFLDFGLFGSKSVLNILSEYGYHDIAYKMITQTECPSLGWWIKKGATTLWEAWDGNESASLNHVFLGEASAWMIKKLAGINYLPEYPGFTQFLIAPQPVKNLSFVRASYHSIHGEIISEWKKTDKGTIYYIIIPANTTAQIVLPKDKNDSLFINNKNKYDTQYFVSVPVKEKNKFLFTLSSGKYVIEIRHQ</sequence>
<dbReference type="InterPro" id="IPR035396">
    <property type="entry name" value="Bac_rhamnosid6H"/>
</dbReference>
<evidence type="ECO:0000313" key="8">
    <source>
        <dbReference type="EMBL" id="BCI64545.1"/>
    </source>
</evidence>
<dbReference type="RefSeq" id="WP_200755099.1">
    <property type="nucleotide sequence ID" value="NZ_AP023322.1"/>
</dbReference>
<evidence type="ECO:0000259" key="5">
    <source>
        <dbReference type="Pfam" id="PF08531"/>
    </source>
</evidence>
<reference evidence="9" key="1">
    <citation type="submission" date="2020-07" db="EMBL/GenBank/DDBJ databases">
        <title>Complete genome sequencing of Coprobacter sp. strain 2CBH44.</title>
        <authorList>
            <person name="Sakamoto M."/>
            <person name="Murakami T."/>
            <person name="Mori H."/>
        </authorList>
    </citation>
    <scope>NUCLEOTIDE SEQUENCE [LARGE SCALE GENOMIC DNA]</scope>
    <source>
        <strain evidence="9">2CBH44</strain>
    </source>
</reference>
<evidence type="ECO:0000313" key="9">
    <source>
        <dbReference type="Proteomes" id="UP000594042"/>
    </source>
</evidence>
<accession>A0A7G1HXV0</accession>
<evidence type="ECO:0000259" key="6">
    <source>
        <dbReference type="Pfam" id="PF17389"/>
    </source>
</evidence>
<dbReference type="KEGG" id="copr:Cop2CBH44_28980"/>
<feature type="domain" description="Alpha-L-rhamnosidase concanavalin-like" evidence="4">
    <location>
        <begin position="350"/>
        <end position="460"/>
    </location>
</feature>
<dbReference type="InterPro" id="IPR013737">
    <property type="entry name" value="Bac_rhamnosid_N"/>
</dbReference>
<dbReference type="Gene3D" id="2.60.40.10">
    <property type="entry name" value="Immunoglobulins"/>
    <property type="match status" value="1"/>
</dbReference>
<dbReference type="InterPro" id="IPR008902">
    <property type="entry name" value="Rhamnosid_concanavalin"/>
</dbReference>
<dbReference type="EC" id="3.2.1.40" evidence="2"/>
<proteinExistence type="predicted"/>
<dbReference type="Gene3D" id="2.60.420.10">
    <property type="entry name" value="Maltose phosphorylase, domain 3"/>
    <property type="match status" value="1"/>
</dbReference>
<dbReference type="PANTHER" id="PTHR33307:SF6">
    <property type="entry name" value="ALPHA-RHAMNOSIDASE (EUROFUNG)-RELATED"/>
    <property type="match status" value="1"/>
</dbReference>
<dbReference type="PANTHER" id="PTHR33307">
    <property type="entry name" value="ALPHA-RHAMNOSIDASE (EUROFUNG)"/>
    <property type="match status" value="1"/>
</dbReference>
<name>A0A7G1HXV0_9BACT</name>
<dbReference type="SUPFAM" id="SSF48208">
    <property type="entry name" value="Six-hairpin glycosidases"/>
    <property type="match status" value="1"/>
</dbReference>
<evidence type="ECO:0000256" key="1">
    <source>
        <dbReference type="ARBA" id="ARBA00001445"/>
    </source>
</evidence>
<dbReference type="InterPro" id="IPR016007">
    <property type="entry name" value="Alpha_rhamnosid"/>
</dbReference>
<protein>
    <recommendedName>
        <fullName evidence="2">alpha-L-rhamnosidase</fullName>
        <ecNumber evidence="2">3.2.1.40</ecNumber>
    </recommendedName>
</protein>
<feature type="domain" description="Bacterial alpha-L-rhamnosidase N-terminal" evidence="5">
    <location>
        <begin position="170"/>
        <end position="341"/>
    </location>
</feature>
<comment type="catalytic activity">
    <reaction evidence="1">
        <text>Hydrolysis of terminal non-reducing alpha-L-rhamnose residues in alpha-L-rhamnosides.</text>
        <dbReference type="EC" id="3.2.1.40"/>
    </reaction>
</comment>
<dbReference type="Gene3D" id="1.50.10.10">
    <property type="match status" value="1"/>
</dbReference>
<dbReference type="InterPro" id="IPR008928">
    <property type="entry name" value="6-hairpin_glycosidase_sf"/>
</dbReference>
<evidence type="ECO:0000259" key="7">
    <source>
        <dbReference type="Pfam" id="PF17390"/>
    </source>
</evidence>
<organism evidence="8 9">
    <name type="scientific">Coprobacter secundus subsp. similis</name>
    <dbReference type="NCBI Taxonomy" id="2751153"/>
    <lineage>
        <taxon>Bacteria</taxon>
        <taxon>Pseudomonadati</taxon>
        <taxon>Bacteroidota</taxon>
        <taxon>Bacteroidia</taxon>
        <taxon>Bacteroidales</taxon>
        <taxon>Barnesiellaceae</taxon>
        <taxon>Coprobacter</taxon>
    </lineage>
</organism>
<dbReference type="GO" id="GO:0030596">
    <property type="term" value="F:alpha-L-rhamnosidase activity"/>
    <property type="evidence" value="ECO:0007669"/>
    <property type="project" value="UniProtKB-EC"/>
</dbReference>
<dbReference type="Pfam" id="PF05592">
    <property type="entry name" value="Bac_rhamnosid"/>
    <property type="match status" value="1"/>
</dbReference>
<dbReference type="Pfam" id="PF25788">
    <property type="entry name" value="Ig_Rha78A_N"/>
    <property type="match status" value="1"/>
</dbReference>
<dbReference type="Pfam" id="PF17389">
    <property type="entry name" value="Bac_rhamnosid6H"/>
    <property type="match status" value="1"/>
</dbReference>
<evidence type="ECO:0000256" key="3">
    <source>
        <dbReference type="ARBA" id="ARBA00022801"/>
    </source>
</evidence>
<evidence type="ECO:0000259" key="4">
    <source>
        <dbReference type="Pfam" id="PF05592"/>
    </source>
</evidence>
<dbReference type="Pfam" id="PF08531">
    <property type="entry name" value="Bac_rhamnosid_N"/>
    <property type="match status" value="1"/>
</dbReference>
<keyword evidence="9" id="KW-1185">Reference proteome</keyword>
<feature type="domain" description="Alpha-L-rhamnosidase six-hairpin glycosidase" evidence="6">
    <location>
        <begin position="466"/>
        <end position="789"/>
    </location>
</feature>
<keyword evidence="3" id="KW-0378">Hydrolase</keyword>
<feature type="domain" description="Alpha-L-rhamnosidase C-terminal" evidence="7">
    <location>
        <begin position="792"/>
        <end position="863"/>
    </location>
</feature>
<dbReference type="AlphaFoldDB" id="A0A7G1HXV0"/>
<dbReference type="PIRSF" id="PIRSF010631">
    <property type="entry name" value="A-rhamnsds"/>
    <property type="match status" value="1"/>
</dbReference>